<dbReference type="AlphaFoldDB" id="E4TUY0"/>
<dbReference type="Pfam" id="PF08874">
    <property type="entry name" value="DUF1835"/>
    <property type="match status" value="1"/>
</dbReference>
<evidence type="ECO:0000259" key="1">
    <source>
        <dbReference type="Pfam" id="PF08874"/>
    </source>
</evidence>
<name>E4TUY0_MARTH</name>
<dbReference type="InterPro" id="IPR014973">
    <property type="entry name" value="DUF1835"/>
</dbReference>
<dbReference type="eggNOG" id="ENOG502Z84S">
    <property type="taxonomic scope" value="Bacteria"/>
</dbReference>
<dbReference type="Proteomes" id="UP000008720">
    <property type="component" value="Chromosome"/>
</dbReference>
<accession>E4TUY0</accession>
<dbReference type="STRING" id="643867.Ftrac_1090"/>
<feature type="domain" description="DUF1835" evidence="1">
    <location>
        <begin position="10"/>
        <end position="108"/>
    </location>
</feature>
<proteinExistence type="predicted"/>
<evidence type="ECO:0000313" key="3">
    <source>
        <dbReference type="Proteomes" id="UP000008720"/>
    </source>
</evidence>
<dbReference type="HOGENOM" id="CLU_057511_1_0_10"/>
<keyword evidence="3" id="KW-1185">Reference proteome</keyword>
<gene>
    <name evidence="2" type="ordered locus">Ftrac_1090</name>
</gene>
<organism evidence="2 3">
    <name type="scientific">Marivirga tractuosa (strain ATCC 23168 / DSM 4126 / NBRC 15989 / NCIMB 1408 / VKM B-1430 / H-43)</name>
    <name type="common">Microscilla tractuosa</name>
    <name type="synonym">Flexibacter tractuosus</name>
    <dbReference type="NCBI Taxonomy" id="643867"/>
    <lineage>
        <taxon>Bacteria</taxon>
        <taxon>Pseudomonadati</taxon>
        <taxon>Bacteroidota</taxon>
        <taxon>Cytophagia</taxon>
        <taxon>Cytophagales</taxon>
        <taxon>Marivirgaceae</taxon>
        <taxon>Marivirga</taxon>
    </lineage>
</organism>
<dbReference type="KEGG" id="mtt:Ftrac_1090"/>
<reference evidence="2 3" key="1">
    <citation type="journal article" date="2011" name="Stand. Genomic Sci.">
        <title>Complete genome sequence of Marivirga tractuosa type strain (H-43).</title>
        <authorList>
            <person name="Pagani I."/>
            <person name="Chertkov O."/>
            <person name="Lapidus A."/>
            <person name="Lucas S."/>
            <person name="Del Rio T.G."/>
            <person name="Tice H."/>
            <person name="Copeland A."/>
            <person name="Cheng J.F."/>
            <person name="Nolan M."/>
            <person name="Saunders E."/>
            <person name="Pitluck S."/>
            <person name="Held B."/>
            <person name="Goodwin L."/>
            <person name="Liolios K."/>
            <person name="Ovchinikova G."/>
            <person name="Ivanova N."/>
            <person name="Mavromatis K."/>
            <person name="Pati A."/>
            <person name="Chen A."/>
            <person name="Palaniappan K."/>
            <person name="Land M."/>
            <person name="Hauser L."/>
            <person name="Jeffries C.D."/>
            <person name="Detter J.C."/>
            <person name="Han C."/>
            <person name="Tapia R."/>
            <person name="Ngatchou-Djao O.D."/>
            <person name="Rohde M."/>
            <person name="Goker M."/>
            <person name="Spring S."/>
            <person name="Sikorski J."/>
            <person name="Woyke T."/>
            <person name="Bristow J."/>
            <person name="Eisen J.A."/>
            <person name="Markowitz V."/>
            <person name="Hugenholtz P."/>
            <person name="Klenk H.P."/>
            <person name="Kyrpides N.C."/>
        </authorList>
    </citation>
    <scope>NUCLEOTIDE SEQUENCE [LARGE SCALE GENOMIC DNA]</scope>
    <source>
        <strain evidence="3">ATCC 23168 / DSM 4126 / NBRC 15989 / NCIMB 1408 / VKM B-1430 / H-43</strain>
    </source>
</reference>
<dbReference type="RefSeq" id="WP_013453236.1">
    <property type="nucleotide sequence ID" value="NC_014759.1"/>
</dbReference>
<evidence type="ECO:0000313" key="2">
    <source>
        <dbReference type="EMBL" id="ADR21085.1"/>
    </source>
</evidence>
<dbReference type="EMBL" id="CP002349">
    <property type="protein sequence ID" value="ADR21085.1"/>
    <property type="molecule type" value="Genomic_DNA"/>
</dbReference>
<protein>
    <recommendedName>
        <fullName evidence="1">DUF1835 domain-containing protein</fullName>
    </recommendedName>
</protein>
<sequence length="249" mass="29086">MKNQYHILNGDSLKEQFPKEIDGKIIVARECLVDGDVRSATLDELFKLRAKFISEAYGDFSIGDYYAHSVSEFEKILKIPENAEVNLWFEDDLFCQVNLWFIIHLLLTSLKKCKVFLIRPAVHTQFGFGGLNELELTKLYIQRTEMFELDKLASLWKFYQNNNLAEMVKIGRQLEEEYPFILNVVEAHVNRLPNENSPGRPVEILREIMHELKTDSFVSVFREFNKRASIYGFGDLQVKRLLDGIKNNR</sequence>
<dbReference type="OrthoDB" id="127805at2"/>